<dbReference type="Proteomes" id="UP000620133">
    <property type="component" value="Chromosome"/>
</dbReference>
<evidence type="ECO:0000313" key="2">
    <source>
        <dbReference type="Proteomes" id="UP000620133"/>
    </source>
</evidence>
<sequence>MDNYNGFIINEESRQHINLSAHAMLTIEADMIRFNEDYELKNKSGFINTIIKNYHDQFPLSRSVTLKQINAIQNTIINDDFSKKLTDRIIEEFTNEIMRTIIDEYSNKYTSEIQFKLKLNKFNKSLLESLEEAKYFNDYAPRSGISFYIKILLESYAVLTRAARESIYFKEIIDILEEAIKKKTYIKFKDNGKFKKVKPVCVYKPKGEQNVEVILMNNSNDEEDPGLIYNTKIKSLKNKDLRGLKEKYRIDIDSSIIKNIFSERDFASKKPKKIFTIKFTSGGLHRFIYEEDRIPIIGIQDPINEKIYTFKTTETQIFFHLFKFGSQAQIISPKDARERFKKAYKASYEAYDKVDAKD</sequence>
<accession>A0A7U9XUT1</accession>
<protein>
    <recommendedName>
        <fullName evidence="3">WYL domain-containing protein</fullName>
    </recommendedName>
</protein>
<dbReference type="RefSeq" id="WP_176239081.1">
    <property type="nucleotide sequence ID" value="NZ_AP024412.1"/>
</dbReference>
<gene>
    <name evidence="1" type="ORF">MPAN_001000</name>
</gene>
<evidence type="ECO:0000313" key="1">
    <source>
        <dbReference type="EMBL" id="BCR35207.1"/>
    </source>
</evidence>
<dbReference type="EMBL" id="AP024412">
    <property type="protein sequence ID" value="BCR35207.1"/>
    <property type="molecule type" value="Genomic_DNA"/>
</dbReference>
<dbReference type="KEGG" id="manr:MPAN_001000"/>
<evidence type="ECO:0008006" key="3">
    <source>
        <dbReference type="Google" id="ProtNLM"/>
    </source>
</evidence>
<reference evidence="1" key="1">
    <citation type="submission" date="2021-01" db="EMBL/GenBank/DDBJ databases">
        <title>Draft genome sequence of Acholeplasmataceae bacterium strain Mahy22.</title>
        <authorList>
            <person name="Watanabe M."/>
            <person name="Kojima H."/>
            <person name="Fukui M."/>
        </authorList>
    </citation>
    <scope>NUCLEOTIDE SEQUENCE</scope>
    <source>
        <strain evidence="1">Mahy22</strain>
    </source>
</reference>
<name>A0A7U9XUT1_9MOLU</name>
<proteinExistence type="predicted"/>
<dbReference type="AlphaFoldDB" id="A0A7U9XUT1"/>
<keyword evidence="2" id="KW-1185">Reference proteome</keyword>
<organism evidence="1 2">
    <name type="scientific">Mariniplasma anaerobium</name>
    <dbReference type="NCBI Taxonomy" id="2735436"/>
    <lineage>
        <taxon>Bacteria</taxon>
        <taxon>Bacillati</taxon>
        <taxon>Mycoplasmatota</taxon>
        <taxon>Mollicutes</taxon>
        <taxon>Acholeplasmatales</taxon>
        <taxon>Acholeplasmataceae</taxon>
        <taxon>Mariniplasma</taxon>
    </lineage>
</organism>